<dbReference type="AlphaFoldDB" id="A0A517Z8G4"/>
<evidence type="ECO:0000313" key="2">
    <source>
        <dbReference type="Proteomes" id="UP000320496"/>
    </source>
</evidence>
<organism evidence="1 2">
    <name type="scientific">Maioricimonas rarisocia</name>
    <dbReference type="NCBI Taxonomy" id="2528026"/>
    <lineage>
        <taxon>Bacteria</taxon>
        <taxon>Pseudomonadati</taxon>
        <taxon>Planctomycetota</taxon>
        <taxon>Planctomycetia</taxon>
        <taxon>Planctomycetales</taxon>
        <taxon>Planctomycetaceae</taxon>
        <taxon>Maioricimonas</taxon>
    </lineage>
</organism>
<name>A0A517Z8G4_9PLAN</name>
<dbReference type="Gene3D" id="1.25.40.710">
    <property type="match status" value="1"/>
</dbReference>
<reference evidence="1 2" key="1">
    <citation type="submission" date="2019-02" db="EMBL/GenBank/DDBJ databases">
        <title>Deep-cultivation of Planctomycetes and their phenomic and genomic characterization uncovers novel biology.</title>
        <authorList>
            <person name="Wiegand S."/>
            <person name="Jogler M."/>
            <person name="Boedeker C."/>
            <person name="Pinto D."/>
            <person name="Vollmers J."/>
            <person name="Rivas-Marin E."/>
            <person name="Kohn T."/>
            <person name="Peeters S.H."/>
            <person name="Heuer A."/>
            <person name="Rast P."/>
            <person name="Oberbeckmann S."/>
            <person name="Bunk B."/>
            <person name="Jeske O."/>
            <person name="Meyerdierks A."/>
            <person name="Storesund J.E."/>
            <person name="Kallscheuer N."/>
            <person name="Luecker S."/>
            <person name="Lage O.M."/>
            <person name="Pohl T."/>
            <person name="Merkel B.J."/>
            <person name="Hornburger P."/>
            <person name="Mueller R.-W."/>
            <person name="Bruemmer F."/>
            <person name="Labrenz M."/>
            <person name="Spormann A.M."/>
            <person name="Op den Camp H."/>
            <person name="Overmann J."/>
            <person name="Amann R."/>
            <person name="Jetten M.S.M."/>
            <person name="Mascher T."/>
            <person name="Medema M.H."/>
            <person name="Devos D.P."/>
            <person name="Kaster A.-K."/>
            <person name="Ovreas L."/>
            <person name="Rohde M."/>
            <person name="Galperin M.Y."/>
            <person name="Jogler C."/>
        </authorList>
    </citation>
    <scope>NUCLEOTIDE SEQUENCE [LARGE SCALE GENOMIC DNA]</scope>
    <source>
        <strain evidence="1 2">Mal4</strain>
    </source>
</reference>
<dbReference type="InterPro" id="IPR046939">
    <property type="entry name" value="TPPII_C_sf"/>
</dbReference>
<keyword evidence="2" id="KW-1185">Reference proteome</keyword>
<protein>
    <submittedName>
        <fullName evidence="1">Uncharacterized protein</fullName>
    </submittedName>
</protein>
<accession>A0A517Z8G4</accession>
<gene>
    <name evidence="1" type="ORF">Mal4_30830</name>
</gene>
<evidence type="ECO:0000313" key="1">
    <source>
        <dbReference type="EMBL" id="QDU38753.1"/>
    </source>
</evidence>
<sequence>MLRLHAARLDFHQFDSEPETGADVAVAFNALPATDPVQHGEPMFALSRTVLFAPILVGLCAACPQGIEAARPNADGRPSVAVVVPFVRADTVEQPETEGAAVLGLTERTLQLPDSVPADATVWRGVIALRYARTLRNESWQHRQNRREQELRSALATAAAEDRKELRARLDVLNHARETFQDPGVVIDAVLVEGADAGRLLVDANRNGRLDDDPEWTSVLSELPELRFRGELPSVEGPVMLAVQMHKPESPPAPVAAEKIDPPDSTADRSERIAYLHALDGIHNRKQHLPRVIAAADAVIETIGEEVWTRSPEELSSRQQEVRQQLIDALYRKGRALAYMELPDVIARHPIIDQEEHDRRFEANFQQLARLVDTTERKFFLLHIRRDRRRGDHGQAIRLLNRYLAESPDVWLFHKKRRDLYGLLGWNDWQAYEHAWMLIRFPEQHLK</sequence>
<proteinExistence type="predicted"/>
<dbReference type="KEGG" id="mri:Mal4_30830"/>
<dbReference type="EMBL" id="CP036275">
    <property type="protein sequence ID" value="QDU38753.1"/>
    <property type="molecule type" value="Genomic_DNA"/>
</dbReference>
<dbReference type="Proteomes" id="UP000320496">
    <property type="component" value="Chromosome"/>
</dbReference>